<sequence>MIGAACAVLFLFGCGGGSEVATTTATQSVPAAATPATTVSKVVLGYVLNTTASLTSAMSATTP</sequence>
<evidence type="ECO:0000313" key="2">
    <source>
        <dbReference type="Proteomes" id="UP000077927"/>
    </source>
</evidence>
<accession>A0AAC9FTG8</accession>
<organism evidence="1 2">
    <name type="scientific">Ralstonia insidiosa</name>
    <dbReference type="NCBI Taxonomy" id="190721"/>
    <lineage>
        <taxon>Bacteria</taxon>
        <taxon>Pseudomonadati</taxon>
        <taxon>Pseudomonadota</taxon>
        <taxon>Betaproteobacteria</taxon>
        <taxon>Burkholderiales</taxon>
        <taxon>Burkholderiaceae</taxon>
        <taxon>Ralstonia</taxon>
    </lineage>
</organism>
<proteinExistence type="predicted"/>
<dbReference type="KEGG" id="rin:ACS15_5513"/>
<dbReference type="Proteomes" id="UP000077927">
    <property type="component" value="Chromosome 2"/>
</dbReference>
<dbReference type="EMBL" id="CP012606">
    <property type="protein sequence ID" value="ANH76199.1"/>
    <property type="molecule type" value="Genomic_DNA"/>
</dbReference>
<dbReference type="AlphaFoldDB" id="A0AAC9FTG8"/>
<protein>
    <submittedName>
        <fullName evidence="1">Lipoprotein</fullName>
    </submittedName>
</protein>
<gene>
    <name evidence="1" type="ORF">ACS15_5513</name>
</gene>
<evidence type="ECO:0000313" key="1">
    <source>
        <dbReference type="EMBL" id="ANH76199.1"/>
    </source>
</evidence>
<reference evidence="1 2" key="1">
    <citation type="submission" date="2015-09" db="EMBL/GenBank/DDBJ databases">
        <authorList>
            <person name="Xu Y."/>
            <person name="Nagy A."/>
            <person name="Liu N.T."/>
            <person name="Nou X."/>
        </authorList>
    </citation>
    <scope>NUCLEOTIDE SEQUENCE [LARGE SCALE GENOMIC DNA]</scope>
    <source>
        <strain evidence="1 2">FC1138</strain>
    </source>
</reference>
<keyword evidence="1" id="KW-0449">Lipoprotein</keyword>
<name>A0AAC9FTG8_9RALS</name>